<proteinExistence type="predicted"/>
<feature type="transmembrane region" description="Helical" evidence="1">
    <location>
        <begin position="31"/>
        <end position="51"/>
    </location>
</feature>
<keyword evidence="1" id="KW-0812">Transmembrane</keyword>
<feature type="transmembrane region" description="Helical" evidence="1">
    <location>
        <begin position="144"/>
        <end position="165"/>
    </location>
</feature>
<evidence type="ECO:0000313" key="2">
    <source>
        <dbReference type="EMBL" id="SEL67421.1"/>
    </source>
</evidence>
<dbReference type="EMBL" id="FOAJ01000011">
    <property type="protein sequence ID" value="SEL67421.1"/>
    <property type="molecule type" value="Genomic_DNA"/>
</dbReference>
<keyword evidence="1" id="KW-0472">Membrane</keyword>
<dbReference type="AlphaFoldDB" id="A0A1H7S434"/>
<feature type="transmembrane region" description="Helical" evidence="1">
    <location>
        <begin position="58"/>
        <end position="77"/>
    </location>
</feature>
<accession>A0A1H7S434</accession>
<feature type="transmembrane region" description="Helical" evidence="1">
    <location>
        <begin position="7"/>
        <end position="25"/>
    </location>
</feature>
<dbReference type="RefSeq" id="WP_090547320.1">
    <property type="nucleotide sequence ID" value="NZ_FNSR01000002.1"/>
</dbReference>
<reference evidence="3" key="1">
    <citation type="submission" date="2016-10" db="EMBL/GenBank/DDBJ databases">
        <authorList>
            <person name="Varghese N."/>
            <person name="Submissions S."/>
        </authorList>
    </citation>
    <scope>NUCLEOTIDE SEQUENCE [LARGE SCALE GENOMIC DNA]</scope>
    <source>
        <strain evidence="3">LMG 26416</strain>
    </source>
</reference>
<name>A0A1H7S434_9BURK</name>
<dbReference type="Proteomes" id="UP000199120">
    <property type="component" value="Unassembled WGS sequence"/>
</dbReference>
<evidence type="ECO:0008006" key="4">
    <source>
        <dbReference type="Google" id="ProtNLM"/>
    </source>
</evidence>
<evidence type="ECO:0000313" key="3">
    <source>
        <dbReference type="Proteomes" id="UP000199120"/>
    </source>
</evidence>
<organism evidence="2 3">
    <name type="scientific">Paraburkholderia caballeronis</name>
    <dbReference type="NCBI Taxonomy" id="416943"/>
    <lineage>
        <taxon>Bacteria</taxon>
        <taxon>Pseudomonadati</taxon>
        <taxon>Pseudomonadota</taxon>
        <taxon>Betaproteobacteria</taxon>
        <taxon>Burkholderiales</taxon>
        <taxon>Burkholderiaceae</taxon>
        <taxon>Paraburkholderia</taxon>
    </lineage>
</organism>
<feature type="transmembrane region" description="Helical" evidence="1">
    <location>
        <begin position="89"/>
        <end position="113"/>
    </location>
</feature>
<protein>
    <recommendedName>
        <fullName evidence="4">Intracellular septation protein A</fullName>
    </recommendedName>
</protein>
<sequence length="204" mass="22838">MVPSARYIFAIVVNVALPATTYWIAKGRFGPSGALIASAVPLLAWMGLDFARFRHFDALSAVVLAGIVMSVLVLVPRSWPWLGEVREPLVSGIVGVFFLLSLSMKRPLVFYLARSTMARERSGQEKAFDAMWQSRPALRTSIRLMTVVWGLGLVGENAVRFWMAIAMNGSNGQRWSMAVRYATYAGLMLWTVGYRRWYVRRQGG</sequence>
<gene>
    <name evidence="2" type="ORF">SAMN05192542_11179</name>
</gene>
<keyword evidence="3" id="KW-1185">Reference proteome</keyword>
<evidence type="ECO:0000256" key="1">
    <source>
        <dbReference type="SAM" id="Phobius"/>
    </source>
</evidence>
<dbReference type="STRING" id="416943.SAMN05445871_3485"/>
<dbReference type="OrthoDB" id="7062026at2"/>
<feature type="transmembrane region" description="Helical" evidence="1">
    <location>
        <begin position="177"/>
        <end position="194"/>
    </location>
</feature>
<dbReference type="NCBIfam" id="NF041646">
    <property type="entry name" value="VC0807_fam"/>
    <property type="match status" value="1"/>
</dbReference>
<keyword evidence="1" id="KW-1133">Transmembrane helix</keyword>